<accession>A0A381V6F4</accession>
<dbReference type="CDD" id="cd01563">
    <property type="entry name" value="Thr-synth_1"/>
    <property type="match status" value="1"/>
</dbReference>
<dbReference type="GO" id="GO:0003941">
    <property type="term" value="F:L-serine ammonia-lyase activity"/>
    <property type="evidence" value="ECO:0007669"/>
    <property type="project" value="TreeGrafter"/>
</dbReference>
<dbReference type="SUPFAM" id="SSF53686">
    <property type="entry name" value="Tryptophan synthase beta subunit-like PLP-dependent enzymes"/>
    <property type="match status" value="1"/>
</dbReference>
<dbReference type="InterPro" id="IPR050147">
    <property type="entry name" value="Ser/Thr_Dehydratase"/>
</dbReference>
<organism evidence="6">
    <name type="scientific">marine metagenome</name>
    <dbReference type="NCBI Taxonomy" id="408172"/>
    <lineage>
        <taxon>unclassified sequences</taxon>
        <taxon>metagenomes</taxon>
        <taxon>ecological metagenomes</taxon>
    </lineage>
</organism>
<keyword evidence="4" id="KW-0456">Lyase</keyword>
<dbReference type="InterPro" id="IPR036052">
    <property type="entry name" value="TrpB-like_PALP_sf"/>
</dbReference>
<evidence type="ECO:0000256" key="1">
    <source>
        <dbReference type="ARBA" id="ARBA00001933"/>
    </source>
</evidence>
<dbReference type="GO" id="GO:0004794">
    <property type="term" value="F:threonine deaminase activity"/>
    <property type="evidence" value="ECO:0007669"/>
    <property type="project" value="TreeGrafter"/>
</dbReference>
<dbReference type="GO" id="GO:0006565">
    <property type="term" value="P:L-serine catabolic process"/>
    <property type="evidence" value="ECO:0007669"/>
    <property type="project" value="TreeGrafter"/>
</dbReference>
<dbReference type="Gene3D" id="3.40.50.1100">
    <property type="match status" value="2"/>
</dbReference>
<gene>
    <name evidence="6" type="ORF">METZ01_LOCUS88816</name>
</gene>
<feature type="domain" description="Tryptophan synthase beta chain-like PALP" evidence="5">
    <location>
        <begin position="74"/>
        <end position="376"/>
    </location>
</feature>
<evidence type="ECO:0000259" key="5">
    <source>
        <dbReference type="Pfam" id="PF00291"/>
    </source>
</evidence>
<dbReference type="AlphaFoldDB" id="A0A381V6F4"/>
<evidence type="ECO:0000313" key="6">
    <source>
        <dbReference type="EMBL" id="SVA35962.1"/>
    </source>
</evidence>
<dbReference type="GO" id="GO:0009097">
    <property type="term" value="P:isoleucine biosynthetic process"/>
    <property type="evidence" value="ECO:0007669"/>
    <property type="project" value="TreeGrafter"/>
</dbReference>
<protein>
    <recommendedName>
        <fullName evidence="5">Tryptophan synthase beta chain-like PALP domain-containing protein</fullName>
    </recommendedName>
</protein>
<dbReference type="PANTHER" id="PTHR48078">
    <property type="entry name" value="THREONINE DEHYDRATASE, MITOCHONDRIAL-RELATED"/>
    <property type="match status" value="1"/>
</dbReference>
<keyword evidence="3" id="KW-0663">Pyridoxal phosphate</keyword>
<comment type="cofactor">
    <cofactor evidence="1">
        <name>pyridoxal 5'-phosphate</name>
        <dbReference type="ChEBI" id="CHEBI:597326"/>
    </cofactor>
</comment>
<dbReference type="GO" id="GO:0006567">
    <property type="term" value="P:L-threonine catabolic process"/>
    <property type="evidence" value="ECO:0007669"/>
    <property type="project" value="TreeGrafter"/>
</dbReference>
<sequence length="409" mass="44103">MTYFTGLQCFLCGTAFPAKALFVCDQCLGPLEPAYDYEAVRADMSRAAVASRPKNLWRYRELLPIVGEPRTGLHSGFTPLVRADRLAREIGLQELYLKDDSVNHPSLSYKDRVVSVAATRAVELGFQKFGCASTGNLANSVSAHAARLGLDCYVFIPKTLEPGKIIGTSITNAHVVAIDGTYDDVNRLCTQVADRFEIGFANINLRAYYAEGAKTQAFEIAEQLGWTFPKHVVVPVAGGTLLPRVGKGFRELRDIGFVSDSMPKIHAAQAAGSAPVIRALHEGLEYPEPVKPKTIAKSIAIGNPADGFQVLQVVRETGGWGAMVSDNQILAAMKLLAETEGIFTEPAGGTTLAVTLALVEEGKIPRDESVVVSITGNGYKTTDAISGQLKPVVQLGRSLKEFETFLADR</sequence>
<comment type="similarity">
    <text evidence="2">Belongs to the threonine synthase family.</text>
</comment>
<evidence type="ECO:0000256" key="3">
    <source>
        <dbReference type="ARBA" id="ARBA00022898"/>
    </source>
</evidence>
<dbReference type="NCBIfam" id="TIGR00260">
    <property type="entry name" value="thrC"/>
    <property type="match status" value="1"/>
</dbReference>
<dbReference type="Pfam" id="PF00291">
    <property type="entry name" value="PALP"/>
    <property type="match status" value="1"/>
</dbReference>
<evidence type="ECO:0000256" key="2">
    <source>
        <dbReference type="ARBA" id="ARBA00005517"/>
    </source>
</evidence>
<dbReference type="InterPro" id="IPR001926">
    <property type="entry name" value="TrpB-like_PALP"/>
</dbReference>
<dbReference type="EMBL" id="UINC01007984">
    <property type="protein sequence ID" value="SVA35962.1"/>
    <property type="molecule type" value="Genomic_DNA"/>
</dbReference>
<evidence type="ECO:0000256" key="4">
    <source>
        <dbReference type="ARBA" id="ARBA00023239"/>
    </source>
</evidence>
<proteinExistence type="inferred from homology"/>
<dbReference type="PANTHER" id="PTHR48078:SF6">
    <property type="entry name" value="L-THREONINE DEHYDRATASE CATABOLIC TDCB"/>
    <property type="match status" value="1"/>
</dbReference>
<reference evidence="6" key="1">
    <citation type="submission" date="2018-05" db="EMBL/GenBank/DDBJ databases">
        <authorList>
            <person name="Lanie J.A."/>
            <person name="Ng W.-L."/>
            <person name="Kazmierczak K.M."/>
            <person name="Andrzejewski T.M."/>
            <person name="Davidsen T.M."/>
            <person name="Wayne K.J."/>
            <person name="Tettelin H."/>
            <person name="Glass J.I."/>
            <person name="Rusch D."/>
            <person name="Podicherti R."/>
            <person name="Tsui H.-C.T."/>
            <person name="Winkler M.E."/>
        </authorList>
    </citation>
    <scope>NUCLEOTIDE SEQUENCE</scope>
</reference>
<dbReference type="InterPro" id="IPR004450">
    <property type="entry name" value="Thr_synthase-like"/>
</dbReference>
<name>A0A381V6F4_9ZZZZ</name>